<dbReference type="AlphaFoldDB" id="A0A6N6M7L4"/>
<dbReference type="OrthoDB" id="1419635at2"/>
<gene>
    <name evidence="1" type="ORF">F3059_00955</name>
</gene>
<dbReference type="Proteomes" id="UP000435357">
    <property type="component" value="Unassembled WGS sequence"/>
</dbReference>
<organism evidence="1 2">
    <name type="scientific">Salibacter halophilus</name>
    <dbReference type="NCBI Taxonomy" id="1803916"/>
    <lineage>
        <taxon>Bacteria</taxon>
        <taxon>Pseudomonadati</taxon>
        <taxon>Bacteroidota</taxon>
        <taxon>Flavobacteriia</taxon>
        <taxon>Flavobacteriales</taxon>
        <taxon>Salibacteraceae</taxon>
        <taxon>Salibacter</taxon>
    </lineage>
</organism>
<comment type="caution">
    <text evidence="1">The sequence shown here is derived from an EMBL/GenBank/DDBJ whole genome shotgun (WGS) entry which is preliminary data.</text>
</comment>
<protein>
    <submittedName>
        <fullName evidence="1">Uncharacterized protein</fullName>
    </submittedName>
</protein>
<accession>A0A6N6M7L4</accession>
<dbReference type="RefSeq" id="WP_151166056.1">
    <property type="nucleotide sequence ID" value="NZ_WACR01000001.1"/>
</dbReference>
<reference evidence="1 2" key="1">
    <citation type="submission" date="2019-09" db="EMBL/GenBank/DDBJ databases">
        <title>Genomes of Cryomorphaceae.</title>
        <authorList>
            <person name="Bowman J.P."/>
        </authorList>
    </citation>
    <scope>NUCLEOTIDE SEQUENCE [LARGE SCALE GENOMIC DNA]</scope>
    <source>
        <strain evidence="1 2">KCTC 52047</strain>
    </source>
</reference>
<keyword evidence="2" id="KW-1185">Reference proteome</keyword>
<evidence type="ECO:0000313" key="2">
    <source>
        <dbReference type="Proteomes" id="UP000435357"/>
    </source>
</evidence>
<name>A0A6N6M7L4_9FLAO</name>
<proteinExistence type="predicted"/>
<sequence length="282" mass="33375">MQRKFIKNVGFEFTYEKVSLILQLITVTKENHNLSEEQLKGLIQATSDYLSRIDNKTNLLELFGEVELKEEQIKVNDFTFYKFISKDTYENFIRKGKFQLGSLKYYREIERDKSRDEKEGFCNLIFENHNQQVFTSAISGFNFYILCGTHKLDEKHHMTENFGDYILKIKSISSFANSIKKAIGAKEWKIQKVYYTDFKAHKIKTNLKDFEGANPELSAEIFKLIQKHSVFPSIFMKPKIFKPENELRLTFKMDKNVKPKLNFDNKGLLEYIEIENYGQQWV</sequence>
<dbReference type="EMBL" id="WACR01000001">
    <property type="protein sequence ID" value="KAB1066068.1"/>
    <property type="molecule type" value="Genomic_DNA"/>
</dbReference>
<evidence type="ECO:0000313" key="1">
    <source>
        <dbReference type="EMBL" id="KAB1066068.1"/>
    </source>
</evidence>